<feature type="transmembrane region" description="Helical" evidence="1">
    <location>
        <begin position="225"/>
        <end position="244"/>
    </location>
</feature>
<keyword evidence="1" id="KW-0472">Membrane</keyword>
<accession>A0A254N8Y3</accession>
<evidence type="ECO:0000313" key="3">
    <source>
        <dbReference type="Proteomes" id="UP000197446"/>
    </source>
</evidence>
<dbReference type="EMBL" id="NISI01000002">
    <property type="protein sequence ID" value="OWR04455.1"/>
    <property type="molecule type" value="Genomic_DNA"/>
</dbReference>
<proteinExistence type="predicted"/>
<protein>
    <submittedName>
        <fullName evidence="2">Uncharacterized protein</fullName>
    </submittedName>
</protein>
<dbReference type="OrthoDB" id="4680035at2"/>
<feature type="transmembrane region" description="Helical" evidence="1">
    <location>
        <begin position="104"/>
        <end position="124"/>
    </location>
</feature>
<feature type="transmembrane region" description="Helical" evidence="1">
    <location>
        <begin position="302"/>
        <end position="319"/>
    </location>
</feature>
<name>A0A254N8Y3_9BURK</name>
<feature type="transmembrane region" description="Helical" evidence="1">
    <location>
        <begin position="175"/>
        <end position="193"/>
    </location>
</feature>
<feature type="transmembrane region" description="Helical" evidence="1">
    <location>
        <begin position="199"/>
        <end position="218"/>
    </location>
</feature>
<feature type="transmembrane region" description="Helical" evidence="1">
    <location>
        <begin position="328"/>
        <end position="347"/>
    </location>
</feature>
<feature type="transmembrane region" description="Helical" evidence="1">
    <location>
        <begin position="17"/>
        <end position="35"/>
    </location>
</feature>
<reference evidence="2 3" key="1">
    <citation type="journal article" date="2007" name="Int. J. Syst. Evol. Microbiol.">
        <title>Description of Pelomonas aquatica sp. nov. and Pelomonas puraquae sp. nov., isolated from industrial and haemodialysis water.</title>
        <authorList>
            <person name="Gomila M."/>
            <person name="Bowien B."/>
            <person name="Falsen E."/>
            <person name="Moore E.R."/>
            <person name="Lalucat J."/>
        </authorList>
    </citation>
    <scope>NUCLEOTIDE SEQUENCE [LARGE SCALE GENOMIC DNA]</scope>
    <source>
        <strain evidence="2 3">CCUG 52769</strain>
    </source>
</reference>
<evidence type="ECO:0000256" key="1">
    <source>
        <dbReference type="SAM" id="Phobius"/>
    </source>
</evidence>
<keyword evidence="3" id="KW-1185">Reference proteome</keyword>
<feature type="transmembrane region" description="Helical" evidence="1">
    <location>
        <begin position="386"/>
        <end position="405"/>
    </location>
</feature>
<dbReference type="RefSeq" id="WP_088482592.1">
    <property type="nucleotide sequence ID" value="NZ_NISI01000002.1"/>
</dbReference>
<dbReference type="AlphaFoldDB" id="A0A254N8Y3"/>
<sequence>MRFWADPPAAVAAAGRVRLMLVLLAYLGLVSFGFGPELTDDHAFRQTQTAITAHFIHGLGDLWRYETPVLGPPWPVPFEFPLYQALAKGLSVVAGLSLETAGRLVGVAAMLLCVWPLTRIAQALGAGQPAWVLAPVFLAPLYVFWSRAFMIETTALLFALIYLDMLLRMLRTGRAGWWWLAGLVVSGLLAALVKVTTLLPLMLLAGLAMAWLAWQVVGRRTDARLLGSLLLAHLLIVVPAWIWLAHADALKAANPVGAFLTSQALTQWNFGTPAQRLDPQVWFQVADHAADMLFPLPEPMRGLKALLVGIWLAVFVFFLRRCDSDRRVQVAAVLALFLAPFLVFTNLHRVHTYYQAANGVFLLLAFGLAAEGALASGGHARRAVPWAFGLSVLALGVASFCDLHVKGTQAGQLREISAQLQAQTSADEVVAITGQDWSPVIPYQAGRRALMIPPFATLDVVRANARELRAAGAKLTALVRCGTGQEDAVRLLLSELGLQPQGPRWVADGCTLTRLAPRHMGTLQSPAKG</sequence>
<evidence type="ECO:0000313" key="2">
    <source>
        <dbReference type="EMBL" id="OWR04455.1"/>
    </source>
</evidence>
<feature type="transmembrane region" description="Helical" evidence="1">
    <location>
        <begin position="353"/>
        <end position="374"/>
    </location>
</feature>
<dbReference type="Proteomes" id="UP000197446">
    <property type="component" value="Unassembled WGS sequence"/>
</dbReference>
<gene>
    <name evidence="2" type="ORF">CDO81_07660</name>
</gene>
<keyword evidence="1" id="KW-1133">Transmembrane helix</keyword>
<organism evidence="2 3">
    <name type="scientific">Roseateles puraquae</name>
    <dbReference type="NCBI Taxonomy" id="431059"/>
    <lineage>
        <taxon>Bacteria</taxon>
        <taxon>Pseudomonadati</taxon>
        <taxon>Pseudomonadota</taxon>
        <taxon>Betaproteobacteria</taxon>
        <taxon>Burkholderiales</taxon>
        <taxon>Sphaerotilaceae</taxon>
        <taxon>Roseateles</taxon>
    </lineage>
</organism>
<keyword evidence="1" id="KW-0812">Transmembrane</keyword>
<comment type="caution">
    <text evidence="2">The sequence shown here is derived from an EMBL/GenBank/DDBJ whole genome shotgun (WGS) entry which is preliminary data.</text>
</comment>
<feature type="transmembrane region" description="Helical" evidence="1">
    <location>
        <begin position="144"/>
        <end position="163"/>
    </location>
</feature>